<evidence type="ECO:0000313" key="2">
    <source>
        <dbReference type="EMBL" id="KAH0598679.1"/>
    </source>
</evidence>
<keyword evidence="3" id="KW-1185">Reference proteome</keyword>
<feature type="compositionally biased region" description="Low complexity" evidence="1">
    <location>
        <begin position="35"/>
        <end position="57"/>
    </location>
</feature>
<feature type="region of interest" description="Disordered" evidence="1">
    <location>
        <begin position="1"/>
        <end position="72"/>
    </location>
</feature>
<proteinExistence type="predicted"/>
<reference evidence="2 3" key="1">
    <citation type="submission" date="2020-07" db="EMBL/GenBank/DDBJ databases">
        <title>Metarhizium humberi genome.</title>
        <authorList>
            <person name="Lysoe E."/>
        </authorList>
    </citation>
    <scope>NUCLEOTIDE SEQUENCE [LARGE SCALE GENOMIC DNA]</scope>
    <source>
        <strain evidence="2 3">ESALQ1638</strain>
    </source>
</reference>
<evidence type="ECO:0000313" key="3">
    <source>
        <dbReference type="Proteomes" id="UP000764110"/>
    </source>
</evidence>
<comment type="caution">
    <text evidence="2">The sequence shown here is derived from an EMBL/GenBank/DDBJ whole genome shotgun (WGS) entry which is preliminary data.</text>
</comment>
<accession>A0A9P8S8K3</accession>
<organism evidence="2 3">
    <name type="scientific">Metarhizium humberi</name>
    <dbReference type="NCBI Taxonomy" id="2596975"/>
    <lineage>
        <taxon>Eukaryota</taxon>
        <taxon>Fungi</taxon>
        <taxon>Dikarya</taxon>
        <taxon>Ascomycota</taxon>
        <taxon>Pezizomycotina</taxon>
        <taxon>Sordariomycetes</taxon>
        <taxon>Hypocreomycetidae</taxon>
        <taxon>Hypocreales</taxon>
        <taxon>Clavicipitaceae</taxon>
        <taxon>Metarhizium</taxon>
    </lineage>
</organism>
<dbReference type="AlphaFoldDB" id="A0A9P8S8K3"/>
<evidence type="ECO:0000256" key="1">
    <source>
        <dbReference type="SAM" id="MobiDB-lite"/>
    </source>
</evidence>
<sequence>MSLDFQPFLSRVREPTRQRTNGSLGCEAPPPLREASSSVSIPVPAPGTSGSISSPTPTDHRRETPDAGHATNLDSHDIQTRIIHDITWLQLIIFLRLAAWRLRKVEMLPVFRRRSLSFYRQRSQLAGVVACRGIISRLFQFPDVAGVAT</sequence>
<name>A0A9P8S8K3_9HYPO</name>
<protein>
    <submittedName>
        <fullName evidence="2">Uncharacterized protein</fullName>
    </submittedName>
</protein>
<dbReference type="Proteomes" id="UP000764110">
    <property type="component" value="Unassembled WGS sequence"/>
</dbReference>
<dbReference type="EMBL" id="JACEFI010000005">
    <property type="protein sequence ID" value="KAH0598679.1"/>
    <property type="molecule type" value="Genomic_DNA"/>
</dbReference>
<gene>
    <name evidence="2" type="ORF">MHUMG1_03983</name>
</gene>